<sequence length="28" mass="2983">MRTSSGRFTPPSSAWRAATGRPCRSTAS</sequence>
<proteinExistence type="predicted"/>
<evidence type="ECO:0000256" key="1">
    <source>
        <dbReference type="SAM" id="MobiDB-lite"/>
    </source>
</evidence>
<name>A0A0A9G8G6_ARUDO</name>
<dbReference type="EMBL" id="GBRH01178162">
    <property type="protein sequence ID" value="JAE19734.1"/>
    <property type="molecule type" value="Transcribed_RNA"/>
</dbReference>
<protein>
    <submittedName>
        <fullName evidence="2">Uncharacterized protein</fullName>
    </submittedName>
</protein>
<reference evidence="2" key="1">
    <citation type="submission" date="2014-09" db="EMBL/GenBank/DDBJ databases">
        <authorList>
            <person name="Magalhaes I.L.F."/>
            <person name="Oliveira U."/>
            <person name="Santos F.R."/>
            <person name="Vidigal T.H.D.A."/>
            <person name="Brescovit A.D."/>
            <person name="Santos A.J."/>
        </authorList>
    </citation>
    <scope>NUCLEOTIDE SEQUENCE</scope>
    <source>
        <tissue evidence="2">Shoot tissue taken approximately 20 cm above the soil surface</tissue>
    </source>
</reference>
<organism evidence="2">
    <name type="scientific">Arundo donax</name>
    <name type="common">Giant reed</name>
    <name type="synonym">Donax arundinaceus</name>
    <dbReference type="NCBI Taxonomy" id="35708"/>
    <lineage>
        <taxon>Eukaryota</taxon>
        <taxon>Viridiplantae</taxon>
        <taxon>Streptophyta</taxon>
        <taxon>Embryophyta</taxon>
        <taxon>Tracheophyta</taxon>
        <taxon>Spermatophyta</taxon>
        <taxon>Magnoliopsida</taxon>
        <taxon>Liliopsida</taxon>
        <taxon>Poales</taxon>
        <taxon>Poaceae</taxon>
        <taxon>PACMAD clade</taxon>
        <taxon>Arundinoideae</taxon>
        <taxon>Arundineae</taxon>
        <taxon>Arundo</taxon>
    </lineage>
</organism>
<feature type="compositionally biased region" description="Polar residues" evidence="1">
    <location>
        <begin position="1"/>
        <end position="12"/>
    </location>
</feature>
<dbReference type="AlphaFoldDB" id="A0A0A9G8G6"/>
<accession>A0A0A9G8G6</accession>
<evidence type="ECO:0000313" key="2">
    <source>
        <dbReference type="EMBL" id="JAE19734.1"/>
    </source>
</evidence>
<feature type="region of interest" description="Disordered" evidence="1">
    <location>
        <begin position="1"/>
        <end position="28"/>
    </location>
</feature>
<reference evidence="2" key="2">
    <citation type="journal article" date="2015" name="Data Brief">
        <title>Shoot transcriptome of the giant reed, Arundo donax.</title>
        <authorList>
            <person name="Barrero R.A."/>
            <person name="Guerrero F.D."/>
            <person name="Moolhuijzen P."/>
            <person name="Goolsby J.A."/>
            <person name="Tidwell J."/>
            <person name="Bellgard S.E."/>
            <person name="Bellgard M.I."/>
        </authorList>
    </citation>
    <scope>NUCLEOTIDE SEQUENCE</scope>
    <source>
        <tissue evidence="2">Shoot tissue taken approximately 20 cm above the soil surface</tissue>
    </source>
</reference>